<protein>
    <submittedName>
        <fullName evidence="2">Uncharacterized protein</fullName>
    </submittedName>
</protein>
<name>A0ABD3GFG3_9MARC</name>
<dbReference type="PANTHER" id="PTHR36327:SF1">
    <property type="entry name" value="OS03G0731100 PROTEIN"/>
    <property type="match status" value="1"/>
</dbReference>
<accession>A0ABD3GFG3</accession>
<organism evidence="2 3">
    <name type="scientific">Riccia sorocarpa</name>
    <dbReference type="NCBI Taxonomy" id="122646"/>
    <lineage>
        <taxon>Eukaryota</taxon>
        <taxon>Viridiplantae</taxon>
        <taxon>Streptophyta</taxon>
        <taxon>Embryophyta</taxon>
        <taxon>Marchantiophyta</taxon>
        <taxon>Marchantiopsida</taxon>
        <taxon>Marchantiidae</taxon>
        <taxon>Marchantiales</taxon>
        <taxon>Ricciaceae</taxon>
        <taxon>Riccia</taxon>
    </lineage>
</organism>
<comment type="caution">
    <text evidence="2">The sequence shown here is derived from an EMBL/GenBank/DDBJ whole genome shotgun (WGS) entry which is preliminary data.</text>
</comment>
<feature type="compositionally biased region" description="Low complexity" evidence="1">
    <location>
        <begin position="45"/>
        <end position="55"/>
    </location>
</feature>
<dbReference type="PANTHER" id="PTHR36327">
    <property type="entry name" value="UNNAMED PRODUCT"/>
    <property type="match status" value="1"/>
</dbReference>
<feature type="compositionally biased region" description="Basic and acidic residues" evidence="1">
    <location>
        <begin position="73"/>
        <end position="82"/>
    </location>
</feature>
<dbReference type="EMBL" id="JBJQOH010000007">
    <property type="protein sequence ID" value="KAL3677927.1"/>
    <property type="molecule type" value="Genomic_DNA"/>
</dbReference>
<gene>
    <name evidence="2" type="ORF">R1sor_020883</name>
</gene>
<evidence type="ECO:0000313" key="3">
    <source>
        <dbReference type="Proteomes" id="UP001633002"/>
    </source>
</evidence>
<feature type="compositionally biased region" description="Polar residues" evidence="1">
    <location>
        <begin position="56"/>
        <end position="72"/>
    </location>
</feature>
<dbReference type="Proteomes" id="UP001633002">
    <property type="component" value="Unassembled WGS sequence"/>
</dbReference>
<reference evidence="2 3" key="1">
    <citation type="submission" date="2024-09" db="EMBL/GenBank/DDBJ databases">
        <title>Chromosome-scale assembly of Riccia sorocarpa.</title>
        <authorList>
            <person name="Paukszto L."/>
        </authorList>
    </citation>
    <scope>NUCLEOTIDE SEQUENCE [LARGE SCALE GENOMIC DNA]</scope>
    <source>
        <strain evidence="2">LP-2024</strain>
        <tissue evidence="2">Aerial parts of the thallus</tissue>
    </source>
</reference>
<evidence type="ECO:0000256" key="1">
    <source>
        <dbReference type="SAM" id="MobiDB-lite"/>
    </source>
</evidence>
<keyword evidence="3" id="KW-1185">Reference proteome</keyword>
<sequence>MLVAQCQFALPCPIKSLQNVPLSNRVSAETRISKSLSRAAVASGSNVSSTGTSVRASCTHNRNGEDGSSFSRYRTDERRSVADRNSNSSSRPDAANIPASFSRENSSCFSAVDGRRRFLSMVSGAALLSLLERNSGAVAADGASGLINSSVGTSEGPAPDAPAEGNALIRKLLERSKANKEKNDKARLDDYYRRNFKEYFEFIEGTVQRKKPEDLTEAERGIIEWLKKNR</sequence>
<proteinExistence type="predicted"/>
<feature type="region of interest" description="Disordered" evidence="1">
    <location>
        <begin position="45"/>
        <end position="99"/>
    </location>
</feature>
<dbReference type="AlphaFoldDB" id="A0ABD3GFG3"/>
<evidence type="ECO:0000313" key="2">
    <source>
        <dbReference type="EMBL" id="KAL3677927.1"/>
    </source>
</evidence>